<evidence type="ECO:0000259" key="2">
    <source>
        <dbReference type="PROSITE" id="PS50110"/>
    </source>
</evidence>
<accession>Q6AJB0</accession>
<dbReference type="Gene3D" id="3.30.1490.20">
    <property type="entry name" value="ATP-grasp fold, A domain"/>
    <property type="match status" value="1"/>
</dbReference>
<keyword evidence="4" id="KW-1185">Reference proteome</keyword>
<protein>
    <submittedName>
        <fullName evidence="3">Probable phosphoenolpyruvate synthase/pyruvate phosphate dikinase</fullName>
    </submittedName>
</protein>
<keyword evidence="3" id="KW-0418">Kinase</keyword>
<dbReference type="SUPFAM" id="SSF56059">
    <property type="entry name" value="Glutathione synthetase ATP-binding domain-like"/>
    <property type="match status" value="1"/>
</dbReference>
<dbReference type="KEGG" id="dps:DP2841"/>
<dbReference type="AlphaFoldDB" id="Q6AJB0"/>
<keyword evidence="3" id="KW-0670">Pyruvate</keyword>
<dbReference type="HOGENOM" id="CLU_012339_0_0_7"/>
<dbReference type="EMBL" id="CR522870">
    <property type="protein sequence ID" value="CAG37570.1"/>
    <property type="molecule type" value="Genomic_DNA"/>
</dbReference>
<dbReference type="GO" id="GO:0005524">
    <property type="term" value="F:ATP binding"/>
    <property type="evidence" value="ECO:0007669"/>
    <property type="project" value="InterPro"/>
</dbReference>
<dbReference type="GO" id="GO:0000160">
    <property type="term" value="P:phosphorelay signal transduction system"/>
    <property type="evidence" value="ECO:0007669"/>
    <property type="project" value="InterPro"/>
</dbReference>
<dbReference type="STRING" id="177439.DP2841"/>
<evidence type="ECO:0000313" key="4">
    <source>
        <dbReference type="Proteomes" id="UP000000602"/>
    </source>
</evidence>
<reference evidence="4" key="1">
    <citation type="journal article" date="2004" name="Environ. Microbiol.">
        <title>The genome of Desulfotalea psychrophila, a sulfate-reducing bacterium from permanently cold Arctic sediments.</title>
        <authorList>
            <person name="Rabus R."/>
            <person name="Ruepp A."/>
            <person name="Frickey T."/>
            <person name="Rattei T."/>
            <person name="Fartmann B."/>
            <person name="Stark M."/>
            <person name="Bauer M."/>
            <person name="Zibat A."/>
            <person name="Lombardot T."/>
            <person name="Becker I."/>
            <person name="Amann J."/>
            <person name="Gellner K."/>
            <person name="Teeling H."/>
            <person name="Leuschner W.D."/>
            <person name="Gloeckner F.-O."/>
            <person name="Lupas A.N."/>
            <person name="Amann R."/>
            <person name="Klenk H.-P."/>
        </authorList>
    </citation>
    <scope>NUCLEOTIDE SEQUENCE [LARGE SCALE GENOMIC DNA]</scope>
    <source>
        <strain evidence="4">DSM 12343 / LSv54</strain>
    </source>
</reference>
<dbReference type="RefSeq" id="WP_011190082.1">
    <property type="nucleotide sequence ID" value="NC_006138.1"/>
</dbReference>
<dbReference type="InterPro" id="IPR001789">
    <property type="entry name" value="Sig_transdc_resp-reg_receiver"/>
</dbReference>
<dbReference type="OrthoDB" id="9812167at2"/>
<proteinExistence type="predicted"/>
<dbReference type="GO" id="GO:0016301">
    <property type="term" value="F:kinase activity"/>
    <property type="evidence" value="ECO:0007669"/>
    <property type="project" value="UniProtKB-KW"/>
</dbReference>
<dbReference type="eggNOG" id="COG0784">
    <property type="taxonomic scope" value="Bacteria"/>
</dbReference>
<feature type="domain" description="Response regulatory" evidence="2">
    <location>
        <begin position="38"/>
        <end position="157"/>
    </location>
</feature>
<dbReference type="eggNOG" id="COG0574">
    <property type="taxonomic scope" value="Bacteria"/>
</dbReference>
<dbReference type="Gene3D" id="3.40.50.2300">
    <property type="match status" value="1"/>
</dbReference>
<dbReference type="CDD" id="cd00156">
    <property type="entry name" value="REC"/>
    <property type="match status" value="1"/>
</dbReference>
<dbReference type="SUPFAM" id="SSF52172">
    <property type="entry name" value="CheY-like"/>
    <property type="match status" value="1"/>
</dbReference>
<comment type="caution">
    <text evidence="1">Lacks conserved residue(s) required for the propagation of feature annotation.</text>
</comment>
<dbReference type="InterPro" id="IPR013815">
    <property type="entry name" value="ATP_grasp_subdomain_1"/>
</dbReference>
<evidence type="ECO:0000256" key="1">
    <source>
        <dbReference type="PROSITE-ProRule" id="PRU00169"/>
    </source>
</evidence>
<evidence type="ECO:0000313" key="3">
    <source>
        <dbReference type="EMBL" id="CAG37570.1"/>
    </source>
</evidence>
<dbReference type="Proteomes" id="UP000000602">
    <property type="component" value="Chromosome"/>
</dbReference>
<dbReference type="Pfam" id="PF01326">
    <property type="entry name" value="PPDK_N"/>
    <property type="match status" value="1"/>
</dbReference>
<sequence length="990" mass="110937">MGIDPSKMIPAFDPHFKVFHDLMPFKVQEILLVSSLYDAFILEEDGSLTTRLIEEYKGLNLSKPPKITRASSPEEAFELVAARRYDLVITMPYLQGMNGFELGCKIKEIRPLIPVVLVAHNVRATLPPDEEYSHGIDGAFLWCCEADLFLAIIKCVEDFFNVSADTKSAMVRVIIYVEDSPTYRSRFLPLIYQELVGQTQSVLDESLNERHRILRMRARPRILLAKSYEEALELFEKYQPYVFGVISDARFMKGGEVNSNAGGAFLSHVSIQAPDVSLLMVSSEERNRAVATDLGAVFINKNSPATAERVHNFFLRYLGFGDFVFQLENGDTVCRATTLGEFQNCLKVVPDESLCYHLLSNHFSNWVMARTEVVLARDLHRDCFQSMGDLGQIREELIARVFRLRRLRQRGVVVNFSRRNYDPNMLDFVKIGKGSMGGKARGMAFMWACLQGAKTDLLSSEKVTMPKTCVIAADGFDTFITENKLQFAKNMGDDKVVGLFLDAELPGWLKGDLRAFLKKWDLPLSVRSSSLLEDAQFKPYAGLFSTYFLPNNHSDFEERLSQLESAIKLVYASTWFEGPREFSKDSIQGRGDSMAVIIQQLVGHEHNGFWYPSVSGVAQSHNYYPIMNMAAADGVAHIALGLGKMVVEGGRSLLFSPAHPKKLVQFSSVEDILANSQRQFYALSMQENSCLRLEHSNLVLREIQEAEHESPVMVLASTYIADEHRIRDACLPGVKVMTFAHFLKYSNYPLAQTLQELLHIGKTAMGCEVEIEFVVTLSEDLSRSTFYLLQIRPMIAGGEYGEVSLCEDDYANAFCASSQVLGHGKIEGMVDILFVDPNLFDSSKTQQIASEVGKLARKISCRDCSFLLIGPGRWGTADPWLGIPVQWRDIAGVGAIVEVQNSSIRAEPSQGSHFFQNITSLGIPYITVNELGADKGRGKDYIDWQWLRQQNVVESGDYVRHVRLSQAFVVKCDGKKGEGVISVQNKGLCG</sequence>
<dbReference type="InterPro" id="IPR011006">
    <property type="entry name" value="CheY-like_superfamily"/>
</dbReference>
<organism evidence="3 4">
    <name type="scientific">Desulfotalea psychrophila (strain LSv54 / DSM 12343)</name>
    <dbReference type="NCBI Taxonomy" id="177439"/>
    <lineage>
        <taxon>Bacteria</taxon>
        <taxon>Pseudomonadati</taxon>
        <taxon>Thermodesulfobacteriota</taxon>
        <taxon>Desulfobulbia</taxon>
        <taxon>Desulfobulbales</taxon>
        <taxon>Desulfocapsaceae</taxon>
        <taxon>Desulfotalea</taxon>
    </lineage>
</organism>
<name>Q6AJB0_DESPS</name>
<dbReference type="InterPro" id="IPR002192">
    <property type="entry name" value="PPDK_AMP/ATP-bd"/>
</dbReference>
<keyword evidence="3" id="KW-0808">Transferase</keyword>
<dbReference type="PROSITE" id="PS50110">
    <property type="entry name" value="RESPONSE_REGULATORY"/>
    <property type="match status" value="1"/>
</dbReference>
<gene>
    <name evidence="3" type="ordered locus">DP2841</name>
</gene>